<accession>A0ABR3M0Y1</accession>
<organism evidence="2 3">
    <name type="scientific">Cirrhinus molitorella</name>
    <name type="common">mud carp</name>
    <dbReference type="NCBI Taxonomy" id="172907"/>
    <lineage>
        <taxon>Eukaryota</taxon>
        <taxon>Metazoa</taxon>
        <taxon>Chordata</taxon>
        <taxon>Craniata</taxon>
        <taxon>Vertebrata</taxon>
        <taxon>Euteleostomi</taxon>
        <taxon>Actinopterygii</taxon>
        <taxon>Neopterygii</taxon>
        <taxon>Teleostei</taxon>
        <taxon>Ostariophysi</taxon>
        <taxon>Cypriniformes</taxon>
        <taxon>Cyprinidae</taxon>
        <taxon>Labeoninae</taxon>
        <taxon>Labeonini</taxon>
        <taxon>Cirrhinus</taxon>
    </lineage>
</organism>
<gene>
    <name evidence="2" type="ORF">QQF64_009348</name>
</gene>
<evidence type="ECO:0000313" key="3">
    <source>
        <dbReference type="Proteomes" id="UP001558613"/>
    </source>
</evidence>
<comment type="caution">
    <text evidence="2">The sequence shown here is derived from an EMBL/GenBank/DDBJ whole genome shotgun (WGS) entry which is preliminary data.</text>
</comment>
<protein>
    <submittedName>
        <fullName evidence="2">Uncharacterized protein</fullName>
    </submittedName>
</protein>
<dbReference type="Proteomes" id="UP001558613">
    <property type="component" value="Unassembled WGS sequence"/>
</dbReference>
<evidence type="ECO:0000256" key="1">
    <source>
        <dbReference type="SAM" id="MobiDB-lite"/>
    </source>
</evidence>
<sequence>MNSSAGLFGQICSPEGGVSDKKCRETCLPACLPVSEDCSERKLRYYILYVEGGTRTEMNKARPRTPFTRVDKGTHQHNPNMHGKSFSVPATSRQDLAKRSGQHARDCEYWITSVVRGRPLKDLFNYFLLLDITFLRNYWTVLNENDYFPRLDTMDKLKKTGTDTGSEQHE</sequence>
<name>A0ABR3M0Y1_9TELE</name>
<keyword evidence="3" id="KW-1185">Reference proteome</keyword>
<reference evidence="2 3" key="1">
    <citation type="submission" date="2023-09" db="EMBL/GenBank/DDBJ databases">
        <authorList>
            <person name="Wang M."/>
        </authorList>
    </citation>
    <scope>NUCLEOTIDE SEQUENCE [LARGE SCALE GENOMIC DNA]</scope>
    <source>
        <strain evidence="2">GT-2023</strain>
        <tissue evidence="2">Liver</tissue>
    </source>
</reference>
<feature type="region of interest" description="Disordered" evidence="1">
    <location>
        <begin position="65"/>
        <end position="87"/>
    </location>
</feature>
<dbReference type="EMBL" id="JAYMGO010000016">
    <property type="protein sequence ID" value="KAL1258771.1"/>
    <property type="molecule type" value="Genomic_DNA"/>
</dbReference>
<proteinExistence type="predicted"/>
<feature type="non-terminal residue" evidence="2">
    <location>
        <position position="170"/>
    </location>
</feature>
<evidence type="ECO:0000313" key="2">
    <source>
        <dbReference type="EMBL" id="KAL1258771.1"/>
    </source>
</evidence>